<reference evidence="2 4" key="1">
    <citation type="journal article" date="2011" name="Nature">
        <title>The Medicago genome provides insight into the evolution of rhizobial symbioses.</title>
        <authorList>
            <person name="Young N.D."/>
            <person name="Debelle F."/>
            <person name="Oldroyd G.E."/>
            <person name="Geurts R."/>
            <person name="Cannon S.B."/>
            <person name="Udvardi M.K."/>
            <person name="Benedito V.A."/>
            <person name="Mayer K.F."/>
            <person name="Gouzy J."/>
            <person name="Schoof H."/>
            <person name="Van de Peer Y."/>
            <person name="Proost S."/>
            <person name="Cook D.R."/>
            <person name="Meyers B.C."/>
            <person name="Spannagl M."/>
            <person name="Cheung F."/>
            <person name="De Mita S."/>
            <person name="Krishnakumar V."/>
            <person name="Gundlach H."/>
            <person name="Zhou S."/>
            <person name="Mudge J."/>
            <person name="Bharti A.K."/>
            <person name="Murray J.D."/>
            <person name="Naoumkina M.A."/>
            <person name="Rosen B."/>
            <person name="Silverstein K.A."/>
            <person name="Tang H."/>
            <person name="Rombauts S."/>
            <person name="Zhao P.X."/>
            <person name="Zhou P."/>
            <person name="Barbe V."/>
            <person name="Bardou P."/>
            <person name="Bechner M."/>
            <person name="Bellec A."/>
            <person name="Berger A."/>
            <person name="Berges H."/>
            <person name="Bidwell S."/>
            <person name="Bisseling T."/>
            <person name="Choisne N."/>
            <person name="Couloux A."/>
            <person name="Denny R."/>
            <person name="Deshpande S."/>
            <person name="Dai X."/>
            <person name="Doyle J.J."/>
            <person name="Dudez A.M."/>
            <person name="Farmer A.D."/>
            <person name="Fouteau S."/>
            <person name="Franken C."/>
            <person name="Gibelin C."/>
            <person name="Gish J."/>
            <person name="Goldstein S."/>
            <person name="Gonzalez A.J."/>
            <person name="Green P.J."/>
            <person name="Hallab A."/>
            <person name="Hartog M."/>
            <person name="Hua A."/>
            <person name="Humphray S.J."/>
            <person name="Jeong D.H."/>
            <person name="Jing Y."/>
            <person name="Jocker A."/>
            <person name="Kenton S.M."/>
            <person name="Kim D.J."/>
            <person name="Klee K."/>
            <person name="Lai H."/>
            <person name="Lang C."/>
            <person name="Lin S."/>
            <person name="Macmil S.L."/>
            <person name="Magdelenat G."/>
            <person name="Matthews L."/>
            <person name="McCorrison J."/>
            <person name="Monaghan E.L."/>
            <person name="Mun J.H."/>
            <person name="Najar F.Z."/>
            <person name="Nicholson C."/>
            <person name="Noirot C."/>
            <person name="O'Bleness M."/>
            <person name="Paule C.R."/>
            <person name="Poulain J."/>
            <person name="Prion F."/>
            <person name="Qin B."/>
            <person name="Qu C."/>
            <person name="Retzel E.F."/>
            <person name="Riddle C."/>
            <person name="Sallet E."/>
            <person name="Samain S."/>
            <person name="Samson N."/>
            <person name="Sanders I."/>
            <person name="Saurat O."/>
            <person name="Scarpelli C."/>
            <person name="Schiex T."/>
            <person name="Segurens B."/>
            <person name="Severin A.J."/>
            <person name="Sherrier D.J."/>
            <person name="Shi R."/>
            <person name="Sims S."/>
            <person name="Singer S.R."/>
            <person name="Sinharoy S."/>
            <person name="Sterck L."/>
            <person name="Viollet A."/>
            <person name="Wang B.B."/>
            <person name="Wang K."/>
            <person name="Wang M."/>
            <person name="Wang X."/>
            <person name="Warfsmann J."/>
            <person name="Weissenbach J."/>
            <person name="White D.D."/>
            <person name="White J.D."/>
            <person name="Wiley G.B."/>
            <person name="Wincker P."/>
            <person name="Xing Y."/>
            <person name="Yang L."/>
            <person name="Yao Z."/>
            <person name="Ying F."/>
            <person name="Zhai J."/>
            <person name="Zhou L."/>
            <person name="Zuber A."/>
            <person name="Denarie J."/>
            <person name="Dixon R.A."/>
            <person name="May G.D."/>
            <person name="Schwartz D.C."/>
            <person name="Rogers J."/>
            <person name="Quetier F."/>
            <person name="Town C.D."/>
            <person name="Roe B.A."/>
        </authorList>
    </citation>
    <scope>NUCLEOTIDE SEQUENCE [LARGE SCALE GENOMIC DNA]</scope>
    <source>
        <strain evidence="2">A17</strain>
        <strain evidence="3 4">cv. Jemalong A17</strain>
    </source>
</reference>
<dbReference type="HOGENOM" id="CLU_2797735_0_0_1"/>
<reference evidence="3" key="3">
    <citation type="submission" date="2015-04" db="UniProtKB">
        <authorList>
            <consortium name="EnsemblPlants"/>
        </authorList>
    </citation>
    <scope>IDENTIFICATION</scope>
    <source>
        <strain evidence="3">cv. Jemalong A17</strain>
    </source>
</reference>
<keyword evidence="4" id="KW-1185">Reference proteome</keyword>
<proteinExistence type="predicted"/>
<evidence type="ECO:0008006" key="5">
    <source>
        <dbReference type="Google" id="ProtNLM"/>
    </source>
</evidence>
<evidence type="ECO:0000256" key="1">
    <source>
        <dbReference type="SAM" id="SignalP"/>
    </source>
</evidence>
<feature type="chain" id="PRO_5014572360" description="Secreted protein" evidence="1">
    <location>
        <begin position="18"/>
        <end position="68"/>
    </location>
</feature>
<reference evidence="2 4" key="2">
    <citation type="journal article" date="2014" name="BMC Genomics">
        <title>An improved genome release (version Mt4.0) for the model legume Medicago truncatula.</title>
        <authorList>
            <person name="Tang H."/>
            <person name="Krishnakumar V."/>
            <person name="Bidwell S."/>
            <person name="Rosen B."/>
            <person name="Chan A."/>
            <person name="Zhou S."/>
            <person name="Gentzbittel L."/>
            <person name="Childs K.L."/>
            <person name="Yandell M."/>
            <person name="Gundlach H."/>
            <person name="Mayer K.F."/>
            <person name="Schwartz D.C."/>
            <person name="Town C.D."/>
        </authorList>
    </citation>
    <scope>GENOME REANNOTATION</scope>
    <source>
        <strain evidence="3 4">cv. Jemalong A17</strain>
    </source>
</reference>
<accession>G7IQC8</accession>
<sequence>MPLSLSLSLSLSPSLLASPSSSSFFCKHVESIIRTVTDTANLNCGKKSRDCKNYRNSFEKEIRNQEIN</sequence>
<dbReference type="PaxDb" id="3880-AES65649"/>
<dbReference type="AlphaFoldDB" id="G7IQC8"/>
<evidence type="ECO:0000313" key="4">
    <source>
        <dbReference type="Proteomes" id="UP000002051"/>
    </source>
</evidence>
<gene>
    <name evidence="2" type="ordered locus">MTR_2g044980</name>
</gene>
<feature type="signal peptide" evidence="1">
    <location>
        <begin position="1"/>
        <end position="17"/>
    </location>
</feature>
<dbReference type="Proteomes" id="UP000002051">
    <property type="component" value="Chromosome 2"/>
</dbReference>
<protein>
    <recommendedName>
        <fullName evidence="5">Secreted protein</fullName>
    </recommendedName>
</protein>
<organism evidence="2 4">
    <name type="scientific">Medicago truncatula</name>
    <name type="common">Barrel medic</name>
    <name type="synonym">Medicago tribuloides</name>
    <dbReference type="NCBI Taxonomy" id="3880"/>
    <lineage>
        <taxon>Eukaryota</taxon>
        <taxon>Viridiplantae</taxon>
        <taxon>Streptophyta</taxon>
        <taxon>Embryophyta</taxon>
        <taxon>Tracheophyta</taxon>
        <taxon>Spermatophyta</taxon>
        <taxon>Magnoliopsida</taxon>
        <taxon>eudicotyledons</taxon>
        <taxon>Gunneridae</taxon>
        <taxon>Pentapetalae</taxon>
        <taxon>rosids</taxon>
        <taxon>fabids</taxon>
        <taxon>Fabales</taxon>
        <taxon>Fabaceae</taxon>
        <taxon>Papilionoideae</taxon>
        <taxon>50 kb inversion clade</taxon>
        <taxon>NPAAA clade</taxon>
        <taxon>Hologalegina</taxon>
        <taxon>IRL clade</taxon>
        <taxon>Trifolieae</taxon>
        <taxon>Medicago</taxon>
    </lineage>
</organism>
<dbReference type="EnsemblPlants" id="AES65649">
    <property type="protein sequence ID" value="AES65649"/>
    <property type="gene ID" value="MTR_2g044980"/>
</dbReference>
<name>G7IQC8_MEDTR</name>
<evidence type="ECO:0000313" key="3">
    <source>
        <dbReference type="EnsemblPlants" id="AES65649"/>
    </source>
</evidence>
<dbReference type="EMBL" id="CM001218">
    <property type="protein sequence ID" value="AES65649.1"/>
    <property type="molecule type" value="Genomic_DNA"/>
</dbReference>
<evidence type="ECO:0000313" key="2">
    <source>
        <dbReference type="EMBL" id="AES65649.1"/>
    </source>
</evidence>
<keyword evidence="1" id="KW-0732">Signal</keyword>